<dbReference type="WBParaSite" id="TCLT_0000725301-mRNA-1">
    <property type="protein sequence ID" value="TCLT_0000725301-mRNA-1"/>
    <property type="gene ID" value="TCLT_0000725301"/>
</dbReference>
<reference evidence="1 2" key="2">
    <citation type="submission" date="2018-11" db="EMBL/GenBank/DDBJ databases">
        <authorList>
            <consortium name="Pathogen Informatics"/>
        </authorList>
    </citation>
    <scope>NUCLEOTIDE SEQUENCE [LARGE SCALE GENOMIC DNA]</scope>
</reference>
<name>A0A0N5D2X2_THECL</name>
<dbReference type="Proteomes" id="UP000276776">
    <property type="component" value="Unassembled WGS sequence"/>
</dbReference>
<keyword evidence="2" id="KW-1185">Reference proteome</keyword>
<evidence type="ECO:0000313" key="2">
    <source>
        <dbReference type="Proteomes" id="UP000276776"/>
    </source>
</evidence>
<evidence type="ECO:0000313" key="3">
    <source>
        <dbReference type="WBParaSite" id="TCLT_0000725301-mRNA-1"/>
    </source>
</evidence>
<organism evidence="3">
    <name type="scientific">Thelazia callipaeda</name>
    <name type="common">Oriental eyeworm</name>
    <name type="synonym">Parasitic nematode</name>
    <dbReference type="NCBI Taxonomy" id="103827"/>
    <lineage>
        <taxon>Eukaryota</taxon>
        <taxon>Metazoa</taxon>
        <taxon>Ecdysozoa</taxon>
        <taxon>Nematoda</taxon>
        <taxon>Chromadorea</taxon>
        <taxon>Rhabditida</taxon>
        <taxon>Spirurina</taxon>
        <taxon>Spiruromorpha</taxon>
        <taxon>Thelazioidea</taxon>
        <taxon>Thelaziidae</taxon>
        <taxon>Thelazia</taxon>
    </lineage>
</organism>
<dbReference type="EMBL" id="UYYF01004489">
    <property type="protein sequence ID" value="VDN04680.1"/>
    <property type="molecule type" value="Genomic_DNA"/>
</dbReference>
<sequence length="103" mass="11581">MYFSQGRLVHTHMFVVHSQKLGIRKNDDIQFNEYLEELVPVTLPAEAEFGKIVPYLLSWMAAEPDEVQGTKEQATVKPGGLLRAWKPAKLNCITLEGAIDPNT</sequence>
<evidence type="ECO:0000313" key="1">
    <source>
        <dbReference type="EMBL" id="VDN04680.1"/>
    </source>
</evidence>
<gene>
    <name evidence="1" type="ORF">TCLT_LOCUS7242</name>
</gene>
<protein>
    <submittedName>
        <fullName evidence="3">Helitron_like_N domain-containing protein</fullName>
    </submittedName>
</protein>
<dbReference type="AlphaFoldDB" id="A0A0N5D2X2"/>
<proteinExistence type="predicted"/>
<accession>A0A0N5D2X2</accession>
<reference evidence="3" key="1">
    <citation type="submission" date="2017-02" db="UniProtKB">
        <authorList>
            <consortium name="WormBaseParasite"/>
        </authorList>
    </citation>
    <scope>IDENTIFICATION</scope>
</reference>